<dbReference type="PROSITE" id="PS50110">
    <property type="entry name" value="RESPONSE_REGULATORY"/>
    <property type="match status" value="1"/>
</dbReference>
<dbReference type="InterPro" id="IPR004358">
    <property type="entry name" value="Sig_transdc_His_kin-like_C"/>
</dbReference>
<dbReference type="InterPro" id="IPR005467">
    <property type="entry name" value="His_kinase_dom"/>
</dbReference>
<sequence>MNYKNILLFLDKKIFLKYVVSIFFLGNVFAVGYLYSTSKSALSVVNGPAVHNGKADLRLWALQDVLPLNGEWQVFCNILDGRTLSRPTASIQSPYKIVNMPRLWNYGGTCPNKDGTFSGMGRATYRVFLYLPAHTPIISLQIPQILSASAIWIDGYKITSAGHVAAEPQDEIAKTPLTQFITLEPEQHIVTLAVEVSNHFHFEGGMSAPILIGTRDNLEKNREYRLVFDTGVFAALLILAFYIAAFGLTTQSSGWGWLLVLVISLSVRLGCTSGVFAQMFPSLSMSVLFRIEYLSIYVPWPIYFRLLAVMFPGHLHRLAGNLITAFAISGCLLSISTPVYIFTQFRDATVLFLIISAFYYVWCVSVAIYNREYGADVLGIGVVIFLFCVLHDGLMYAHWLSGIDVAPLGGLLLLLFHIIVLGQRFVKTLDKVKVLSSSLAALNNSLEGQVEERTYQLEQTITELHRAKELAEKEAVNKDRFLAHLSHEVRTPLNAIFGMTTLLLRDNPSEEQRRRLDLMKFSGAGLVRLLDDILEMSRLEAGRVKIAQKPFDLSLLCQKFADLMAERCHQVGLAFTYTFDVLPSLVMGDPDRIQQLLGNVTDNAIKFTKNGSIQFVVRATMHASQEWAVVFELTNSGPGIPPPVLGMLFQEFVRGPETNILPGSGLGLAIVKRLATAMGGQVSLDNIAGGSRFTFTLPVRDLEPERVTHIAEKSLPRFGLRILLVEDTPENRLVMQDMLATFDMHVTVAESGQKARELIENTYFDVMLLDMVLPDISGEEIAHYVTTHFNTTIASMPIIAVTANVIESDILRYHAVGIEHIVAKPVVLDELFKAISEVCGTALVNQGDSVVQEADLIAAGLPLFLQACQECHNALYMALETTDYDCIRRVAHRIRGSARTYGYEALGQLATIVEDGLREPSTIYDLSEAKCLLSELDRTLRQNETL</sequence>
<feature type="transmembrane region" description="Helical" evidence="7">
    <location>
        <begin position="291"/>
        <end position="311"/>
    </location>
</feature>
<dbReference type="GO" id="GO:0000155">
    <property type="term" value="F:phosphorelay sensor kinase activity"/>
    <property type="evidence" value="ECO:0007669"/>
    <property type="project" value="InterPro"/>
</dbReference>
<dbReference type="PRINTS" id="PR00344">
    <property type="entry name" value="BCTRLSENSOR"/>
</dbReference>
<evidence type="ECO:0000256" key="6">
    <source>
        <dbReference type="PROSITE-ProRule" id="PRU00169"/>
    </source>
</evidence>
<organism evidence="11 12">
    <name type="scientific">Acetobacter orientalis</name>
    <dbReference type="NCBI Taxonomy" id="146474"/>
    <lineage>
        <taxon>Bacteria</taxon>
        <taxon>Pseudomonadati</taxon>
        <taxon>Pseudomonadota</taxon>
        <taxon>Alphaproteobacteria</taxon>
        <taxon>Acetobacterales</taxon>
        <taxon>Acetobacteraceae</taxon>
        <taxon>Acetobacter</taxon>
    </lineage>
</organism>
<name>A0A2Z5ZHR3_9PROT</name>
<dbReference type="InterPro" id="IPR036890">
    <property type="entry name" value="HATPase_C_sf"/>
</dbReference>
<evidence type="ECO:0000256" key="1">
    <source>
        <dbReference type="ARBA" id="ARBA00000085"/>
    </source>
</evidence>
<evidence type="ECO:0000256" key="5">
    <source>
        <dbReference type="PROSITE-ProRule" id="PRU00110"/>
    </source>
</evidence>
<feature type="transmembrane region" description="Helical" evidence="7">
    <location>
        <begin position="254"/>
        <end position="279"/>
    </location>
</feature>
<feature type="modified residue" description="Phosphohistidine" evidence="5">
    <location>
        <position position="892"/>
    </location>
</feature>
<keyword evidence="7" id="KW-0472">Membrane</keyword>
<dbReference type="InterPro" id="IPR036097">
    <property type="entry name" value="HisK_dim/P_sf"/>
</dbReference>
<reference evidence="11 12" key="1">
    <citation type="submission" date="2018-02" db="EMBL/GenBank/DDBJ databases">
        <title>Acetobacter orientalis genome.</title>
        <authorList>
            <person name="Nakashima N."/>
            <person name="Tamura T."/>
        </authorList>
    </citation>
    <scope>NUCLEOTIDE SEQUENCE [LARGE SCALE GENOMIC DNA]</scope>
    <source>
        <strain evidence="11 12">FAN1</strain>
    </source>
</reference>
<dbReference type="GO" id="GO:0005886">
    <property type="term" value="C:plasma membrane"/>
    <property type="evidence" value="ECO:0007669"/>
    <property type="project" value="UniProtKB-SubCell"/>
</dbReference>
<gene>
    <name evidence="11" type="ORF">AcetOrient_orf02589</name>
</gene>
<dbReference type="SUPFAM" id="SSF52172">
    <property type="entry name" value="CheY-like"/>
    <property type="match status" value="1"/>
</dbReference>
<proteinExistence type="predicted"/>
<evidence type="ECO:0000259" key="10">
    <source>
        <dbReference type="PROSITE" id="PS50894"/>
    </source>
</evidence>
<keyword evidence="7" id="KW-0812">Transmembrane</keyword>
<comment type="catalytic activity">
    <reaction evidence="1">
        <text>ATP + protein L-histidine = ADP + protein N-phospho-L-histidine.</text>
        <dbReference type="EC" id="2.7.13.3"/>
    </reaction>
</comment>
<dbReference type="Gene3D" id="1.10.287.130">
    <property type="match status" value="1"/>
</dbReference>
<dbReference type="CDD" id="cd00082">
    <property type="entry name" value="HisKA"/>
    <property type="match status" value="1"/>
</dbReference>
<feature type="domain" description="Histidine kinase" evidence="8">
    <location>
        <begin position="484"/>
        <end position="701"/>
    </location>
</feature>
<dbReference type="SMART" id="SM00388">
    <property type="entry name" value="HisKA"/>
    <property type="match status" value="1"/>
</dbReference>
<feature type="transmembrane region" description="Helical" evidence="7">
    <location>
        <begin position="15"/>
        <end position="35"/>
    </location>
</feature>
<dbReference type="Gene3D" id="3.40.50.2300">
    <property type="match status" value="1"/>
</dbReference>
<keyword evidence="7" id="KW-1133">Transmembrane helix</keyword>
<protein>
    <recommendedName>
        <fullName evidence="2">histidine kinase</fullName>
        <ecNumber evidence="2">2.7.13.3</ecNumber>
    </recommendedName>
</protein>
<dbReference type="Pfam" id="PF00512">
    <property type="entry name" value="HisKA"/>
    <property type="match status" value="1"/>
</dbReference>
<feature type="transmembrane region" description="Helical" evidence="7">
    <location>
        <begin position="375"/>
        <end position="394"/>
    </location>
</feature>
<dbReference type="PANTHER" id="PTHR45339">
    <property type="entry name" value="HYBRID SIGNAL TRANSDUCTION HISTIDINE KINASE J"/>
    <property type="match status" value="1"/>
</dbReference>
<feature type="transmembrane region" description="Helical" evidence="7">
    <location>
        <begin position="323"/>
        <end position="343"/>
    </location>
</feature>
<dbReference type="InterPro" id="IPR003661">
    <property type="entry name" value="HisK_dim/P_dom"/>
</dbReference>
<dbReference type="InterPro" id="IPR036641">
    <property type="entry name" value="HPT_dom_sf"/>
</dbReference>
<dbReference type="SMART" id="SM00387">
    <property type="entry name" value="HATPase_c"/>
    <property type="match status" value="1"/>
</dbReference>
<evidence type="ECO:0000259" key="8">
    <source>
        <dbReference type="PROSITE" id="PS50109"/>
    </source>
</evidence>
<dbReference type="SMART" id="SM00448">
    <property type="entry name" value="REC"/>
    <property type="match status" value="1"/>
</dbReference>
<accession>A0A2Z5ZHR3</accession>
<dbReference type="PANTHER" id="PTHR45339:SF3">
    <property type="entry name" value="HISTIDINE KINASE"/>
    <property type="match status" value="1"/>
</dbReference>
<dbReference type="SUPFAM" id="SSF47226">
    <property type="entry name" value="Histidine-containing phosphotransfer domain, HPT domain"/>
    <property type="match status" value="1"/>
</dbReference>
<dbReference type="KEGG" id="aot:AcetOri_orf02589"/>
<dbReference type="GO" id="GO:0005524">
    <property type="term" value="F:ATP binding"/>
    <property type="evidence" value="ECO:0007669"/>
    <property type="project" value="UniProtKB-KW"/>
</dbReference>
<dbReference type="Pfam" id="PF02518">
    <property type="entry name" value="HATPase_c"/>
    <property type="match status" value="1"/>
</dbReference>
<evidence type="ECO:0000313" key="12">
    <source>
        <dbReference type="Proteomes" id="UP000270034"/>
    </source>
</evidence>
<evidence type="ECO:0000256" key="7">
    <source>
        <dbReference type="SAM" id="Phobius"/>
    </source>
</evidence>
<dbReference type="SUPFAM" id="SSF55874">
    <property type="entry name" value="ATPase domain of HSP90 chaperone/DNA topoisomerase II/histidine kinase"/>
    <property type="match status" value="1"/>
</dbReference>
<dbReference type="CDD" id="cd17546">
    <property type="entry name" value="REC_hyHK_CKI1_RcsC-like"/>
    <property type="match status" value="1"/>
</dbReference>
<dbReference type="InterPro" id="IPR008207">
    <property type="entry name" value="Sig_transdc_His_kin_Hpt_dom"/>
</dbReference>
<dbReference type="Pfam" id="PF00072">
    <property type="entry name" value="Response_reg"/>
    <property type="match status" value="1"/>
</dbReference>
<dbReference type="InterPro" id="IPR001789">
    <property type="entry name" value="Sig_transdc_resp-reg_receiver"/>
</dbReference>
<dbReference type="PROSITE" id="PS50894">
    <property type="entry name" value="HPT"/>
    <property type="match status" value="1"/>
</dbReference>
<dbReference type="PROSITE" id="PS50109">
    <property type="entry name" value="HIS_KIN"/>
    <property type="match status" value="1"/>
</dbReference>
<dbReference type="SUPFAM" id="SSF47384">
    <property type="entry name" value="Homodimeric domain of signal transducing histidine kinase"/>
    <property type="match status" value="1"/>
</dbReference>
<keyword evidence="11" id="KW-0418">Kinase</keyword>
<dbReference type="Gene3D" id="3.30.565.10">
    <property type="entry name" value="Histidine kinase-like ATPase, C-terminal domain"/>
    <property type="match status" value="1"/>
</dbReference>
<evidence type="ECO:0000256" key="2">
    <source>
        <dbReference type="ARBA" id="ARBA00012438"/>
    </source>
</evidence>
<dbReference type="InterPro" id="IPR003594">
    <property type="entry name" value="HATPase_dom"/>
</dbReference>
<dbReference type="Proteomes" id="UP000270034">
    <property type="component" value="Chromosome"/>
</dbReference>
<dbReference type="Pfam" id="PF01627">
    <property type="entry name" value="Hpt"/>
    <property type="match status" value="1"/>
</dbReference>
<evidence type="ECO:0000256" key="4">
    <source>
        <dbReference type="ARBA" id="ARBA00023012"/>
    </source>
</evidence>
<feature type="modified residue" description="4-aspartylphosphate" evidence="6">
    <location>
        <position position="770"/>
    </location>
</feature>
<evidence type="ECO:0000259" key="9">
    <source>
        <dbReference type="PROSITE" id="PS50110"/>
    </source>
</evidence>
<dbReference type="EC" id="2.7.13.3" evidence="2"/>
<feature type="transmembrane region" description="Helical" evidence="7">
    <location>
        <begin position="350"/>
        <end position="369"/>
    </location>
</feature>
<feature type="domain" description="Response regulatory" evidence="9">
    <location>
        <begin position="721"/>
        <end position="839"/>
    </location>
</feature>
<evidence type="ECO:0000256" key="3">
    <source>
        <dbReference type="ARBA" id="ARBA00022553"/>
    </source>
</evidence>
<feature type="domain" description="HPt" evidence="10">
    <location>
        <begin position="853"/>
        <end position="946"/>
    </location>
</feature>
<dbReference type="EMBL" id="AP018515">
    <property type="protein sequence ID" value="BBC80078.1"/>
    <property type="molecule type" value="Genomic_DNA"/>
</dbReference>
<evidence type="ECO:0000313" key="11">
    <source>
        <dbReference type="EMBL" id="BBC80078.1"/>
    </source>
</evidence>
<keyword evidence="11" id="KW-0808">Transferase</keyword>
<feature type="transmembrane region" description="Helical" evidence="7">
    <location>
        <begin position="226"/>
        <end position="248"/>
    </location>
</feature>
<keyword evidence="3 6" id="KW-0597">Phosphoprotein</keyword>
<keyword evidence="4" id="KW-0902">Two-component regulatory system</keyword>
<dbReference type="CDD" id="cd00088">
    <property type="entry name" value="HPT"/>
    <property type="match status" value="1"/>
</dbReference>
<dbReference type="InterPro" id="IPR011006">
    <property type="entry name" value="CheY-like_superfamily"/>
</dbReference>
<dbReference type="Gene3D" id="1.20.120.160">
    <property type="entry name" value="HPT domain"/>
    <property type="match status" value="1"/>
</dbReference>
<dbReference type="AlphaFoldDB" id="A0A2Z5ZHR3"/>